<dbReference type="EMBL" id="VOQQ01000001">
    <property type="protein sequence ID" value="TXC63722.1"/>
    <property type="molecule type" value="Genomic_DNA"/>
</dbReference>
<evidence type="ECO:0000313" key="2">
    <source>
        <dbReference type="EMBL" id="TXC63722.1"/>
    </source>
</evidence>
<feature type="region of interest" description="Disordered" evidence="1">
    <location>
        <begin position="1"/>
        <end position="22"/>
    </location>
</feature>
<evidence type="ECO:0000256" key="1">
    <source>
        <dbReference type="SAM" id="MobiDB-lite"/>
    </source>
</evidence>
<gene>
    <name evidence="2" type="ORF">FRZ32_08650</name>
</gene>
<dbReference type="RefSeq" id="WP_147043128.1">
    <property type="nucleotide sequence ID" value="NZ_BAABIR010000004.1"/>
</dbReference>
<keyword evidence="3" id="KW-1185">Reference proteome</keyword>
<dbReference type="AlphaFoldDB" id="A0A5C6TTM0"/>
<evidence type="ECO:0000313" key="3">
    <source>
        <dbReference type="Proteomes" id="UP000321249"/>
    </source>
</evidence>
<name>A0A5C6TTM0_9SPHN</name>
<dbReference type="Proteomes" id="UP000321249">
    <property type="component" value="Unassembled WGS sequence"/>
</dbReference>
<organism evidence="2 3">
    <name type="scientific">Allosphingosinicella ginsenosidimutans</name>
    <dbReference type="NCBI Taxonomy" id="1176539"/>
    <lineage>
        <taxon>Bacteria</taxon>
        <taxon>Pseudomonadati</taxon>
        <taxon>Pseudomonadota</taxon>
        <taxon>Alphaproteobacteria</taxon>
        <taxon>Sphingomonadales</taxon>
        <taxon>Sphingomonadaceae</taxon>
        <taxon>Allosphingosinicella</taxon>
    </lineage>
</organism>
<protein>
    <submittedName>
        <fullName evidence="2">Uncharacterized protein</fullName>
    </submittedName>
</protein>
<comment type="caution">
    <text evidence="2">The sequence shown here is derived from an EMBL/GenBank/DDBJ whole genome shotgun (WGS) entry which is preliminary data.</text>
</comment>
<reference evidence="2 3" key="1">
    <citation type="journal article" date="2015" name="J. Microbiol.">
        <title>Sphingosinicella ginsenosidimutans sp. nov., with ginsenoside converting activity.</title>
        <authorList>
            <person name="Kim J.K."/>
            <person name="Kang M.S."/>
            <person name="Park S.C."/>
            <person name="Kim K.M."/>
            <person name="Choi K."/>
            <person name="Yoon M.H."/>
            <person name="Im W.T."/>
        </authorList>
    </citation>
    <scope>NUCLEOTIDE SEQUENCE [LARGE SCALE GENOMIC DNA]</scope>
    <source>
        <strain evidence="2 3">BS-11</strain>
    </source>
</reference>
<sequence>MFRITVTTKVGPKSQIASGPRRALARLREMRDTYGIEPEVTDGTRSYVEADLARMAQDRGE</sequence>
<accession>A0A5C6TTM0</accession>
<proteinExistence type="predicted"/>